<feature type="transmembrane region" description="Helical" evidence="3">
    <location>
        <begin position="42"/>
        <end position="67"/>
    </location>
</feature>
<evidence type="ECO:0000313" key="5">
    <source>
        <dbReference type="EMBL" id="MQM09609.1"/>
    </source>
</evidence>
<dbReference type="Pfam" id="PF00931">
    <property type="entry name" value="NB-ARC"/>
    <property type="match status" value="1"/>
</dbReference>
<dbReference type="InterPro" id="IPR002182">
    <property type="entry name" value="NB-ARC"/>
</dbReference>
<name>A0A843WIK3_COLES</name>
<dbReference type="GO" id="GO:0005524">
    <property type="term" value="F:ATP binding"/>
    <property type="evidence" value="ECO:0007669"/>
    <property type="project" value="UniProtKB-KW"/>
</dbReference>
<keyword evidence="6" id="KW-1185">Reference proteome</keyword>
<dbReference type="Gene3D" id="3.40.50.300">
    <property type="entry name" value="P-loop containing nucleotide triphosphate hydrolases"/>
    <property type="match status" value="1"/>
</dbReference>
<dbReference type="PANTHER" id="PTHR33463">
    <property type="entry name" value="NB-ARC DOMAIN-CONTAINING PROTEIN-RELATED"/>
    <property type="match status" value="1"/>
</dbReference>
<proteinExistence type="predicted"/>
<dbReference type="InterPro" id="IPR027417">
    <property type="entry name" value="P-loop_NTPase"/>
</dbReference>
<dbReference type="InterPro" id="IPR042197">
    <property type="entry name" value="Apaf_helical"/>
</dbReference>
<dbReference type="SUPFAM" id="SSF52540">
    <property type="entry name" value="P-loop containing nucleoside triphosphate hydrolases"/>
    <property type="match status" value="1"/>
</dbReference>
<dbReference type="InterPro" id="IPR003593">
    <property type="entry name" value="AAA+_ATPase"/>
</dbReference>
<evidence type="ECO:0000256" key="1">
    <source>
        <dbReference type="ARBA" id="ARBA00022821"/>
    </source>
</evidence>
<evidence type="ECO:0000256" key="3">
    <source>
        <dbReference type="SAM" id="Phobius"/>
    </source>
</evidence>
<dbReference type="Proteomes" id="UP000652761">
    <property type="component" value="Unassembled WGS sequence"/>
</dbReference>
<dbReference type="GO" id="GO:0043531">
    <property type="term" value="F:ADP binding"/>
    <property type="evidence" value="ECO:0007669"/>
    <property type="project" value="InterPro"/>
</dbReference>
<keyword evidence="2" id="KW-0547">Nucleotide-binding</keyword>
<gene>
    <name evidence="5" type="ORF">Taro_042485</name>
</gene>
<keyword evidence="3" id="KW-0812">Transmembrane</keyword>
<keyword evidence="2" id="KW-0067">ATP-binding</keyword>
<accession>A0A843WIK3</accession>
<dbReference type="FunFam" id="3.40.50.300:FF:001091">
    <property type="entry name" value="Probable disease resistance protein At1g61300"/>
    <property type="match status" value="1"/>
</dbReference>
<protein>
    <recommendedName>
        <fullName evidence="4">AAA+ ATPase domain-containing protein</fullName>
    </recommendedName>
</protein>
<dbReference type="InterPro" id="IPR050905">
    <property type="entry name" value="Plant_NBS-LRR"/>
</dbReference>
<dbReference type="AlphaFoldDB" id="A0A843WIK3"/>
<keyword evidence="1" id="KW-0611">Plant defense</keyword>
<sequence>MKFPTESVTSEVHPYSHRRGRGGYFSTAIQFRAASQRPQSSLLLLLLWVLLPTMPIVACILPVVTFLCQPVLGAFETCVGNQARRFFDFLPNWAGGLFARCLGNPAEEVPESASEVVGAEETLSVIRSHLNDDSVGIIGIYGMGGVGKTTILQRINNEFFESGRQGSFDRVIWVTVSQTVSIPNIQKQIAERLGLSLSDSVTEGVNAGVLFKALSKERFLVLLDDIWRAIDLQVEIGIPRPVRRRRNSKIIFTTRLSQVCDDMGAKSIKVKPLDEVASWKLFSSKLRTKEVILNNRIRPLAEKVADKCGGLPLALITVGRAMANREDIQDWEDAAFSHAAKFELSHSCEEPTGGCIAEEGTQDDAGLLDRHCPMLGYIYLQNLPALKSIGRRPLRLPELRSIRVTWCPELRRIPLDPAGVPKLETIRAQQEWWDTVECAGSGGHDTKPVFENQLRKW</sequence>
<dbReference type="SMART" id="SM00382">
    <property type="entry name" value="AAA"/>
    <property type="match status" value="1"/>
</dbReference>
<dbReference type="EMBL" id="NMUH01004426">
    <property type="protein sequence ID" value="MQM09609.1"/>
    <property type="molecule type" value="Genomic_DNA"/>
</dbReference>
<evidence type="ECO:0000313" key="6">
    <source>
        <dbReference type="Proteomes" id="UP000652761"/>
    </source>
</evidence>
<dbReference type="Gene3D" id="1.10.8.430">
    <property type="entry name" value="Helical domain of apoptotic protease-activating factors"/>
    <property type="match status" value="1"/>
</dbReference>
<feature type="domain" description="AAA+ ATPase" evidence="4">
    <location>
        <begin position="134"/>
        <end position="296"/>
    </location>
</feature>
<comment type="caution">
    <text evidence="5">The sequence shown here is derived from an EMBL/GenBank/DDBJ whole genome shotgun (WGS) entry which is preliminary data.</text>
</comment>
<keyword evidence="3" id="KW-0472">Membrane</keyword>
<dbReference type="PANTHER" id="PTHR33463:SF204">
    <property type="entry name" value="NB-ARC DOMAIN-CONTAINING PROTEIN"/>
    <property type="match status" value="1"/>
</dbReference>
<dbReference type="PRINTS" id="PR00364">
    <property type="entry name" value="DISEASERSIST"/>
</dbReference>
<dbReference type="OrthoDB" id="786439at2759"/>
<dbReference type="GO" id="GO:0006952">
    <property type="term" value="P:defense response"/>
    <property type="evidence" value="ECO:0007669"/>
    <property type="project" value="UniProtKB-KW"/>
</dbReference>
<evidence type="ECO:0000256" key="2">
    <source>
        <dbReference type="ARBA" id="ARBA00022840"/>
    </source>
</evidence>
<keyword evidence="3" id="KW-1133">Transmembrane helix</keyword>
<reference evidence="5" key="1">
    <citation type="submission" date="2017-07" db="EMBL/GenBank/DDBJ databases">
        <title>Taro Niue Genome Assembly and Annotation.</title>
        <authorList>
            <person name="Atibalentja N."/>
            <person name="Keating K."/>
            <person name="Fields C.J."/>
        </authorList>
    </citation>
    <scope>NUCLEOTIDE SEQUENCE</scope>
    <source>
        <strain evidence="5">Niue_2</strain>
        <tissue evidence="5">Leaf</tissue>
    </source>
</reference>
<evidence type="ECO:0000259" key="4">
    <source>
        <dbReference type="SMART" id="SM00382"/>
    </source>
</evidence>
<organism evidence="5 6">
    <name type="scientific">Colocasia esculenta</name>
    <name type="common">Wild taro</name>
    <name type="synonym">Arum esculentum</name>
    <dbReference type="NCBI Taxonomy" id="4460"/>
    <lineage>
        <taxon>Eukaryota</taxon>
        <taxon>Viridiplantae</taxon>
        <taxon>Streptophyta</taxon>
        <taxon>Embryophyta</taxon>
        <taxon>Tracheophyta</taxon>
        <taxon>Spermatophyta</taxon>
        <taxon>Magnoliopsida</taxon>
        <taxon>Liliopsida</taxon>
        <taxon>Araceae</taxon>
        <taxon>Aroideae</taxon>
        <taxon>Colocasieae</taxon>
        <taxon>Colocasia</taxon>
    </lineage>
</organism>